<dbReference type="EMBL" id="JADIML010000112">
    <property type="protein sequence ID" value="MBO8463071.1"/>
    <property type="molecule type" value="Genomic_DNA"/>
</dbReference>
<sequence>MKYQVKHSIDGRIRFQLGKQSLTSSEEDILEQYLLAKEGVERVKVYRRTASVAIWYSNAKSEILAYMKEY</sequence>
<dbReference type="Proteomes" id="UP000823618">
    <property type="component" value="Unassembled WGS sequence"/>
</dbReference>
<accession>A0A9D9HZC0</accession>
<reference evidence="1" key="1">
    <citation type="submission" date="2020-10" db="EMBL/GenBank/DDBJ databases">
        <authorList>
            <person name="Gilroy R."/>
        </authorList>
    </citation>
    <scope>NUCLEOTIDE SEQUENCE</scope>
    <source>
        <strain evidence="1">E3-2379</strain>
    </source>
</reference>
<comment type="caution">
    <text evidence="1">The sequence shown here is derived from an EMBL/GenBank/DDBJ whole genome shotgun (WGS) entry which is preliminary data.</text>
</comment>
<gene>
    <name evidence="1" type="ORF">IAC13_03985</name>
</gene>
<evidence type="ECO:0000313" key="1">
    <source>
        <dbReference type="EMBL" id="MBO8463071.1"/>
    </source>
</evidence>
<protein>
    <submittedName>
        <fullName evidence="1">Heavy metal translocating P-type ATPase</fullName>
    </submittedName>
</protein>
<name>A0A9D9HZC0_9FIRM</name>
<organism evidence="1 2">
    <name type="scientific">Candidatus Scybalomonas excrementavium</name>
    <dbReference type="NCBI Taxonomy" id="2840943"/>
    <lineage>
        <taxon>Bacteria</taxon>
        <taxon>Bacillati</taxon>
        <taxon>Bacillota</taxon>
        <taxon>Clostridia</taxon>
        <taxon>Lachnospirales</taxon>
        <taxon>Lachnospiraceae</taxon>
        <taxon>Lachnospiraceae incertae sedis</taxon>
        <taxon>Candidatus Scybalomonas</taxon>
    </lineage>
</organism>
<proteinExistence type="predicted"/>
<evidence type="ECO:0000313" key="2">
    <source>
        <dbReference type="Proteomes" id="UP000823618"/>
    </source>
</evidence>
<dbReference type="AlphaFoldDB" id="A0A9D9HZC0"/>
<feature type="non-terminal residue" evidence="1">
    <location>
        <position position="70"/>
    </location>
</feature>
<reference evidence="1" key="2">
    <citation type="journal article" date="2021" name="PeerJ">
        <title>Extensive microbial diversity within the chicken gut microbiome revealed by metagenomics and culture.</title>
        <authorList>
            <person name="Gilroy R."/>
            <person name="Ravi A."/>
            <person name="Getino M."/>
            <person name="Pursley I."/>
            <person name="Horton D.L."/>
            <person name="Alikhan N.F."/>
            <person name="Baker D."/>
            <person name="Gharbi K."/>
            <person name="Hall N."/>
            <person name="Watson M."/>
            <person name="Adriaenssens E.M."/>
            <person name="Foster-Nyarko E."/>
            <person name="Jarju S."/>
            <person name="Secka A."/>
            <person name="Antonio M."/>
            <person name="Oren A."/>
            <person name="Chaudhuri R.R."/>
            <person name="La Ragione R."/>
            <person name="Hildebrand F."/>
            <person name="Pallen M.J."/>
        </authorList>
    </citation>
    <scope>NUCLEOTIDE SEQUENCE</scope>
    <source>
        <strain evidence="1">E3-2379</strain>
    </source>
</reference>